<dbReference type="SMART" id="SM00448">
    <property type="entry name" value="REC"/>
    <property type="match status" value="1"/>
</dbReference>
<keyword evidence="6" id="KW-0812">Transmembrane</keyword>
<dbReference type="EMBL" id="CP022684">
    <property type="protein sequence ID" value="AUM14434.1"/>
    <property type="molecule type" value="Genomic_DNA"/>
</dbReference>
<evidence type="ECO:0000256" key="6">
    <source>
        <dbReference type="SAM" id="Phobius"/>
    </source>
</evidence>
<dbReference type="SUPFAM" id="SSF55874">
    <property type="entry name" value="ATPase domain of HSP90 chaperone/DNA topoisomerase II/histidine kinase"/>
    <property type="match status" value="1"/>
</dbReference>
<dbReference type="SUPFAM" id="SSF47384">
    <property type="entry name" value="Homodimeric domain of signal transducing histidine kinase"/>
    <property type="match status" value="1"/>
</dbReference>
<evidence type="ECO:0000256" key="5">
    <source>
        <dbReference type="PROSITE-ProRule" id="PRU00169"/>
    </source>
</evidence>
<dbReference type="Gene3D" id="3.30.565.10">
    <property type="entry name" value="Histidine kinase-like ATPase, C-terminal domain"/>
    <property type="match status" value="1"/>
</dbReference>
<dbReference type="InterPro" id="IPR036890">
    <property type="entry name" value="HATPase_C_sf"/>
</dbReference>
<comment type="catalytic activity">
    <reaction evidence="1">
        <text>ATP + protein L-histidine = ADP + protein N-phospho-L-histidine.</text>
        <dbReference type="EC" id="2.7.13.3"/>
    </reaction>
</comment>
<dbReference type="Pfam" id="PF07696">
    <property type="entry name" value="7TMR-DISMED2"/>
    <property type="match status" value="1"/>
</dbReference>
<dbReference type="InterPro" id="IPR036097">
    <property type="entry name" value="HisK_dim/P_sf"/>
</dbReference>
<dbReference type="InterPro" id="IPR011623">
    <property type="entry name" value="7TMR_DISM_rcpt_extracell_dom1"/>
</dbReference>
<dbReference type="InterPro" id="IPR004358">
    <property type="entry name" value="Sig_transdc_His_kin-like_C"/>
</dbReference>
<dbReference type="InterPro" id="IPR005467">
    <property type="entry name" value="His_kinase_dom"/>
</dbReference>
<proteinExistence type="predicted"/>
<keyword evidence="6" id="KW-0472">Membrane</keyword>
<evidence type="ECO:0000313" key="9">
    <source>
        <dbReference type="EMBL" id="AUM14434.1"/>
    </source>
</evidence>
<evidence type="ECO:0000259" key="8">
    <source>
        <dbReference type="PROSITE" id="PS50110"/>
    </source>
</evidence>
<feature type="transmembrane region" description="Helical" evidence="6">
    <location>
        <begin position="313"/>
        <end position="332"/>
    </location>
</feature>
<dbReference type="InterPro" id="IPR011006">
    <property type="entry name" value="CheY-like_superfamily"/>
</dbReference>
<reference evidence="10" key="1">
    <citation type="submission" date="2017-08" db="EMBL/GenBank/DDBJ databases">
        <title>Direct submision.</title>
        <authorList>
            <person name="Kim S.-J."/>
            <person name="Rhee S.-K."/>
        </authorList>
    </citation>
    <scope>NUCLEOTIDE SEQUENCE [LARGE SCALE GENOMIC DNA]</scope>
    <source>
        <strain evidence="10">GI5</strain>
    </source>
</reference>
<dbReference type="InterPro" id="IPR003594">
    <property type="entry name" value="HATPase_dom"/>
</dbReference>
<dbReference type="PROSITE" id="PS50110">
    <property type="entry name" value="RESPONSE_REGULATORY"/>
    <property type="match status" value="1"/>
</dbReference>
<gene>
    <name evidence="9" type="ORF">Kalk_19260</name>
</gene>
<dbReference type="SMART" id="SM00388">
    <property type="entry name" value="HisKA"/>
    <property type="match status" value="1"/>
</dbReference>
<dbReference type="CDD" id="cd00082">
    <property type="entry name" value="HisKA"/>
    <property type="match status" value="1"/>
</dbReference>
<feature type="transmembrane region" description="Helical" evidence="6">
    <location>
        <begin position="252"/>
        <end position="272"/>
    </location>
</feature>
<dbReference type="CDD" id="cd17546">
    <property type="entry name" value="REC_hyHK_CKI1_RcsC-like"/>
    <property type="match status" value="1"/>
</dbReference>
<dbReference type="Pfam" id="PF00072">
    <property type="entry name" value="Response_reg"/>
    <property type="match status" value="1"/>
</dbReference>
<dbReference type="SMART" id="SM00387">
    <property type="entry name" value="HATPase_c"/>
    <property type="match status" value="1"/>
</dbReference>
<dbReference type="Gene3D" id="3.40.50.2300">
    <property type="match status" value="1"/>
</dbReference>
<dbReference type="Pfam" id="PF02518">
    <property type="entry name" value="HATPase_c"/>
    <property type="match status" value="1"/>
</dbReference>
<dbReference type="InterPro" id="IPR001789">
    <property type="entry name" value="Sig_transdc_resp-reg_receiver"/>
</dbReference>
<dbReference type="Pfam" id="PF00512">
    <property type="entry name" value="HisKA"/>
    <property type="match status" value="1"/>
</dbReference>
<feature type="transmembrane region" description="Helical" evidence="6">
    <location>
        <begin position="215"/>
        <end position="232"/>
    </location>
</feature>
<evidence type="ECO:0000256" key="4">
    <source>
        <dbReference type="ARBA" id="ARBA00023012"/>
    </source>
</evidence>
<keyword evidence="3 5" id="KW-0597">Phosphoprotein</keyword>
<accession>A0A2K9LUC9</accession>
<feature type="domain" description="Response regulatory" evidence="8">
    <location>
        <begin position="672"/>
        <end position="789"/>
    </location>
</feature>
<feature type="modified residue" description="4-aspartylphosphate" evidence="5">
    <location>
        <position position="721"/>
    </location>
</feature>
<dbReference type="Gene3D" id="1.10.287.130">
    <property type="match status" value="1"/>
</dbReference>
<dbReference type="EC" id="2.7.13.3" evidence="2"/>
<dbReference type="OrthoDB" id="9797243at2"/>
<evidence type="ECO:0000256" key="3">
    <source>
        <dbReference type="ARBA" id="ARBA00022553"/>
    </source>
</evidence>
<dbReference type="RefSeq" id="WP_101895808.1">
    <property type="nucleotide sequence ID" value="NZ_CP022684.1"/>
</dbReference>
<dbReference type="SUPFAM" id="SSF52172">
    <property type="entry name" value="CheY-like"/>
    <property type="match status" value="1"/>
</dbReference>
<feature type="transmembrane region" description="Helical" evidence="6">
    <location>
        <begin position="185"/>
        <end position="208"/>
    </location>
</feature>
<evidence type="ECO:0000256" key="2">
    <source>
        <dbReference type="ARBA" id="ARBA00012438"/>
    </source>
</evidence>
<dbReference type="GO" id="GO:0000155">
    <property type="term" value="F:phosphorelay sensor kinase activity"/>
    <property type="evidence" value="ECO:0007669"/>
    <property type="project" value="InterPro"/>
</dbReference>
<keyword evidence="10" id="KW-1185">Reference proteome</keyword>
<evidence type="ECO:0000259" key="7">
    <source>
        <dbReference type="PROSITE" id="PS50109"/>
    </source>
</evidence>
<dbReference type="KEGG" id="kak:Kalk_19260"/>
<dbReference type="Proteomes" id="UP000235116">
    <property type="component" value="Chromosome"/>
</dbReference>
<keyword evidence="4" id="KW-0902">Two-component regulatory system</keyword>
<dbReference type="InterPro" id="IPR011622">
    <property type="entry name" value="7TMR_DISM_rcpt_extracell_dom2"/>
</dbReference>
<dbReference type="InterPro" id="IPR003661">
    <property type="entry name" value="HisK_dim/P_dom"/>
</dbReference>
<dbReference type="Pfam" id="PF07695">
    <property type="entry name" value="7TMR-DISM_7TM"/>
    <property type="match status" value="1"/>
</dbReference>
<dbReference type="PRINTS" id="PR00344">
    <property type="entry name" value="BCTRLSENSOR"/>
</dbReference>
<feature type="domain" description="Histidine kinase" evidence="7">
    <location>
        <begin position="429"/>
        <end position="651"/>
    </location>
</feature>
<dbReference type="AlphaFoldDB" id="A0A2K9LUC9"/>
<feature type="transmembrane region" description="Helical" evidence="6">
    <location>
        <begin position="339"/>
        <end position="362"/>
    </location>
</feature>
<keyword evidence="6" id="KW-1133">Transmembrane helix</keyword>
<dbReference type="Gene3D" id="2.60.40.2380">
    <property type="match status" value="1"/>
</dbReference>
<evidence type="ECO:0000313" key="10">
    <source>
        <dbReference type="Proteomes" id="UP000235116"/>
    </source>
</evidence>
<dbReference type="PANTHER" id="PTHR45339">
    <property type="entry name" value="HYBRID SIGNAL TRANSDUCTION HISTIDINE KINASE J"/>
    <property type="match status" value="1"/>
</dbReference>
<protein>
    <recommendedName>
        <fullName evidence="2">histidine kinase</fullName>
        <ecNumber evidence="2">2.7.13.3</ecNumber>
    </recommendedName>
</protein>
<dbReference type="PANTHER" id="PTHR45339:SF1">
    <property type="entry name" value="HYBRID SIGNAL TRANSDUCTION HISTIDINE KINASE J"/>
    <property type="match status" value="1"/>
</dbReference>
<evidence type="ECO:0000256" key="1">
    <source>
        <dbReference type="ARBA" id="ARBA00000085"/>
    </source>
</evidence>
<name>A0A2K9LUC9_9GAMM</name>
<organism evidence="9 10">
    <name type="scientific">Ketobacter alkanivorans</name>
    <dbReference type="NCBI Taxonomy" id="1917421"/>
    <lineage>
        <taxon>Bacteria</taxon>
        <taxon>Pseudomonadati</taxon>
        <taxon>Pseudomonadota</taxon>
        <taxon>Gammaproteobacteria</taxon>
        <taxon>Pseudomonadales</taxon>
        <taxon>Ketobacteraceae</taxon>
        <taxon>Ketobacter</taxon>
    </lineage>
</organism>
<dbReference type="PROSITE" id="PS50109">
    <property type="entry name" value="HIS_KIN"/>
    <property type="match status" value="1"/>
</dbReference>
<sequence>MLRILLIQPLLLVFLLSCNFSLASSNYAPIGAKNVQDMRLGGHLLLLEDPSGTLLVEDLRSPDIAGQFEPLFVDTAYLGRTHSVYWFRFQLDFDAHDSDVVLELGYPHLKHISLFRFIEDELVDQQKSGYGDSPTSTLECSRPCFLIPASQGIQTLYLRVSSDSPLFVPMSLRDANHQMKSERTMMALSALFYGAFMVMGLFNLFIYFSTKKTSYLYYVAYISSLGLWTLSHDGLLRELLFMNNAWLASYKTHFILTLLCVCMGALFCQKFLQTRDNMPLHHKAFSFLILMGGIDIALIVVNGKVLLPNSANLLTMVFCLVGLSAGTIGLLSGLKTARFFLIAWLSVIIGTVCWVLTISGVFPLNKFTLFSVHMGALVETVLLALALGDRINVLQAERIQVEQDAKRKLEDSNIKLAASNQFKDEFLSTVSHELRTPMNGIFGAYELLEHTDLDTEQVKYLSTISRSSRDMIGMIENILTYTQLESGTATPNNYPFRIKECLQEMAMHYRGRASMQDLTFDFNLDSSIPITLEGDEDKLKLLLDHLLDNAFKFTDQGGVCFEVSLLQPTDSDQEKLQFVIRDTGCGVPESLQSDIFNSFKQADGSLTRRKGGLGIGLALCQKIVNILAGKLEFKSVVNEGTQVVLTLPFRPAEDQFRQANQISHTIKPENIDILVVEDNYVNKLVMEGQLRKLGFQVYSAGNGKEAVAMVEKREYDLVFMDCQMPIMDGFEAARQIRLLNNRNASIPIIAVTANTNPGDRENCIAAGMNDYIKKPFNQAILIGAINRWLSYDTDQGLPT</sequence>
<dbReference type="PROSITE" id="PS51257">
    <property type="entry name" value="PROKAR_LIPOPROTEIN"/>
    <property type="match status" value="1"/>
</dbReference>
<feature type="transmembrane region" description="Helical" evidence="6">
    <location>
        <begin position="284"/>
        <end position="301"/>
    </location>
</feature>